<dbReference type="EMBL" id="CP117167">
    <property type="protein sequence ID" value="WCT14857.1"/>
    <property type="molecule type" value="Genomic_DNA"/>
</dbReference>
<dbReference type="Gene3D" id="1.25.40.390">
    <property type="match status" value="1"/>
</dbReference>
<comment type="similarity">
    <text evidence="2">Belongs to the SusD family.</text>
</comment>
<dbReference type="Pfam" id="PF07980">
    <property type="entry name" value="SusD_RagB"/>
    <property type="match status" value="1"/>
</dbReference>
<evidence type="ECO:0000256" key="5">
    <source>
        <dbReference type="ARBA" id="ARBA00023237"/>
    </source>
</evidence>
<dbReference type="Pfam" id="PF14322">
    <property type="entry name" value="SusD-like_3"/>
    <property type="match status" value="1"/>
</dbReference>
<name>A0ABY7TI73_9SPHI</name>
<accession>A0ABY7TI73</accession>
<dbReference type="PROSITE" id="PS51257">
    <property type="entry name" value="PROKAR_LIPOPROTEIN"/>
    <property type="match status" value="1"/>
</dbReference>
<keyword evidence="9" id="KW-1185">Reference proteome</keyword>
<proteinExistence type="inferred from homology"/>
<evidence type="ECO:0000256" key="4">
    <source>
        <dbReference type="ARBA" id="ARBA00023136"/>
    </source>
</evidence>
<dbReference type="InterPro" id="IPR033985">
    <property type="entry name" value="SusD-like_N"/>
</dbReference>
<sequence length="565" mass="62232">MKYKYTPLIATVLLACFCGCKKDFLDTKIDTFDTPNTIVTNRATLFSFANAFYQSLPSGFNVLDGNLFANATDEAQASVYSPGAMIFNQGVLNSFNNPIDTAVKGTSSYKNFYNGIRAANYFLSYSNNAKALLALNRDTITDVVNYNNDKQNVKWYRAEAHIARAYYYAELIKRYGGVPLIKTALPITQMDNPQVPKSNYDDVVSFIVSEVDTYKDSLQLNWKTSSFTGNFGRFSKGVALALKARVLLYAASPLHNPSNDITKWQAAAAAARDVITTAGLNYALDGNYATYFTGSNPLGSNETIFLVERAADNALEKANYPVATAGGKTGLTPTQNLVADYEYTGTPNATNPYVNRDPRLAASVVTNNSTWNNRVINESAGGTDDMANTNASKTGYYLKKFLTDNLNLTQGATAQHHWILFRYAEVLLNYAEALNEAYGPDVVPAGFTMSARQALMLVRNRASSSLPAVTATGTADFRTALKHERRIELAFEDHRYWDLLRWKDAATVLNQPVKGVKVTAVSAGVYTYQDAVIASRVFTNAMYYFPFTQAEISNSKGTLQQNPGY</sequence>
<evidence type="ECO:0000259" key="7">
    <source>
        <dbReference type="Pfam" id="PF14322"/>
    </source>
</evidence>
<evidence type="ECO:0000313" key="9">
    <source>
        <dbReference type="Proteomes" id="UP001216139"/>
    </source>
</evidence>
<evidence type="ECO:0000256" key="2">
    <source>
        <dbReference type="ARBA" id="ARBA00006275"/>
    </source>
</evidence>
<protein>
    <submittedName>
        <fullName evidence="8">RagB/SusD family nutrient uptake outer membrane protein</fullName>
    </submittedName>
</protein>
<feature type="domain" description="SusD-like N-terminal" evidence="7">
    <location>
        <begin position="23"/>
        <end position="248"/>
    </location>
</feature>
<evidence type="ECO:0000259" key="6">
    <source>
        <dbReference type="Pfam" id="PF07980"/>
    </source>
</evidence>
<keyword evidence="3" id="KW-0732">Signal</keyword>
<gene>
    <name evidence="8" type="ORF">PQO05_13005</name>
</gene>
<evidence type="ECO:0000256" key="3">
    <source>
        <dbReference type="ARBA" id="ARBA00022729"/>
    </source>
</evidence>
<evidence type="ECO:0000313" key="8">
    <source>
        <dbReference type="EMBL" id="WCT14857.1"/>
    </source>
</evidence>
<organism evidence="8 9">
    <name type="scientific">Mucilaginibacter jinjuensis</name>
    <dbReference type="NCBI Taxonomy" id="1176721"/>
    <lineage>
        <taxon>Bacteria</taxon>
        <taxon>Pseudomonadati</taxon>
        <taxon>Bacteroidota</taxon>
        <taxon>Sphingobacteriia</taxon>
        <taxon>Sphingobacteriales</taxon>
        <taxon>Sphingobacteriaceae</taxon>
        <taxon>Mucilaginibacter</taxon>
    </lineage>
</organism>
<keyword evidence="4" id="KW-0472">Membrane</keyword>
<comment type="subcellular location">
    <subcellularLocation>
        <location evidence="1">Cell outer membrane</location>
    </subcellularLocation>
</comment>
<dbReference type="Proteomes" id="UP001216139">
    <property type="component" value="Chromosome"/>
</dbReference>
<feature type="domain" description="RagB/SusD" evidence="6">
    <location>
        <begin position="323"/>
        <end position="565"/>
    </location>
</feature>
<reference evidence="8 9" key="1">
    <citation type="submission" date="2023-02" db="EMBL/GenBank/DDBJ databases">
        <title>Genome sequence of Mucilaginibacter jinjuensis strain KACC 16571.</title>
        <authorList>
            <person name="Kim S."/>
            <person name="Heo J."/>
            <person name="Kwon S.-W."/>
        </authorList>
    </citation>
    <scope>NUCLEOTIDE SEQUENCE [LARGE SCALE GENOMIC DNA]</scope>
    <source>
        <strain evidence="8 9">KACC 16571</strain>
    </source>
</reference>
<dbReference type="InterPro" id="IPR011990">
    <property type="entry name" value="TPR-like_helical_dom_sf"/>
</dbReference>
<dbReference type="InterPro" id="IPR012944">
    <property type="entry name" value="SusD_RagB_dom"/>
</dbReference>
<dbReference type="RefSeq" id="WP_273633350.1">
    <property type="nucleotide sequence ID" value="NZ_CP117167.1"/>
</dbReference>
<dbReference type="SUPFAM" id="SSF48452">
    <property type="entry name" value="TPR-like"/>
    <property type="match status" value="1"/>
</dbReference>
<keyword evidence="5" id="KW-0998">Cell outer membrane</keyword>
<evidence type="ECO:0000256" key="1">
    <source>
        <dbReference type="ARBA" id="ARBA00004442"/>
    </source>
</evidence>